<keyword evidence="10 11" id="KW-0407">Ion channel</keyword>
<dbReference type="GO" id="GO:0005886">
    <property type="term" value="C:plasma membrane"/>
    <property type="evidence" value="ECO:0007669"/>
    <property type="project" value="TreeGrafter"/>
</dbReference>
<dbReference type="Pfam" id="PF00858">
    <property type="entry name" value="ASC"/>
    <property type="match status" value="1"/>
</dbReference>
<keyword evidence="2 11" id="KW-0813">Transport</keyword>
<dbReference type="InterPro" id="IPR020903">
    <property type="entry name" value="ENaC_CS"/>
</dbReference>
<feature type="transmembrane region" description="Helical" evidence="13">
    <location>
        <begin position="87"/>
        <end position="108"/>
    </location>
</feature>
<evidence type="ECO:0000256" key="11">
    <source>
        <dbReference type="RuleBase" id="RU000679"/>
    </source>
</evidence>
<evidence type="ECO:0000256" key="5">
    <source>
        <dbReference type="ARBA" id="ARBA00022989"/>
    </source>
</evidence>
<feature type="compositionally biased region" description="Low complexity" evidence="12">
    <location>
        <begin position="239"/>
        <end position="248"/>
    </location>
</feature>
<feature type="transmembrane region" description="Helical" evidence="13">
    <location>
        <begin position="636"/>
        <end position="661"/>
    </location>
</feature>
<evidence type="ECO:0000256" key="9">
    <source>
        <dbReference type="ARBA" id="ARBA00023201"/>
    </source>
</evidence>
<keyword evidence="6" id="KW-0915">Sodium</keyword>
<proteinExistence type="inferred from homology"/>
<evidence type="ECO:0000256" key="1">
    <source>
        <dbReference type="ARBA" id="ARBA00004141"/>
    </source>
</evidence>
<keyword evidence="8 13" id="KW-0472">Membrane</keyword>
<comment type="subcellular location">
    <subcellularLocation>
        <location evidence="1">Membrane</location>
        <topology evidence="1">Multi-pass membrane protein</topology>
    </subcellularLocation>
</comment>
<reference evidence="14" key="1">
    <citation type="submission" date="2022-08" db="UniProtKB">
        <authorList>
            <consortium name="EnsemblMetazoa"/>
        </authorList>
    </citation>
    <scope>IDENTIFICATION</scope>
    <source>
        <strain evidence="14">05x7-T-G4-1.051#20</strain>
    </source>
</reference>
<dbReference type="PANTHER" id="PTHR11690">
    <property type="entry name" value="AMILORIDE-SENSITIVE SODIUM CHANNEL-RELATED"/>
    <property type="match status" value="1"/>
</dbReference>
<dbReference type="PANTHER" id="PTHR11690:SF248">
    <property type="entry name" value="PICKPOCKET 17, ISOFORM A"/>
    <property type="match status" value="1"/>
</dbReference>
<keyword evidence="15" id="KW-1185">Reference proteome</keyword>
<dbReference type="PRINTS" id="PR01078">
    <property type="entry name" value="AMINACHANNEL"/>
</dbReference>
<organism evidence="14 15">
    <name type="scientific">Magallana gigas</name>
    <name type="common">Pacific oyster</name>
    <name type="synonym">Crassostrea gigas</name>
    <dbReference type="NCBI Taxonomy" id="29159"/>
    <lineage>
        <taxon>Eukaryota</taxon>
        <taxon>Metazoa</taxon>
        <taxon>Spiralia</taxon>
        <taxon>Lophotrochozoa</taxon>
        <taxon>Mollusca</taxon>
        <taxon>Bivalvia</taxon>
        <taxon>Autobranchia</taxon>
        <taxon>Pteriomorphia</taxon>
        <taxon>Ostreida</taxon>
        <taxon>Ostreoidea</taxon>
        <taxon>Ostreidae</taxon>
        <taxon>Magallana</taxon>
    </lineage>
</organism>
<evidence type="ECO:0000256" key="12">
    <source>
        <dbReference type="SAM" id="MobiDB-lite"/>
    </source>
</evidence>
<evidence type="ECO:0000256" key="13">
    <source>
        <dbReference type="SAM" id="Phobius"/>
    </source>
</evidence>
<evidence type="ECO:0000256" key="7">
    <source>
        <dbReference type="ARBA" id="ARBA00023065"/>
    </source>
</evidence>
<dbReference type="EnsemblMetazoa" id="G1916.1">
    <property type="protein sequence ID" value="G1916.1:cds"/>
    <property type="gene ID" value="G1916"/>
</dbReference>
<dbReference type="Proteomes" id="UP000005408">
    <property type="component" value="Unassembled WGS sequence"/>
</dbReference>
<feature type="compositionally biased region" description="Gly residues" evidence="12">
    <location>
        <begin position="249"/>
        <end position="267"/>
    </location>
</feature>
<protein>
    <submittedName>
        <fullName evidence="14">Uncharacterized protein</fullName>
    </submittedName>
</protein>
<keyword evidence="4 11" id="KW-0812">Transmembrane</keyword>
<dbReference type="GO" id="GO:0015280">
    <property type="term" value="F:ligand-gated sodium channel activity"/>
    <property type="evidence" value="ECO:0007669"/>
    <property type="project" value="TreeGrafter"/>
</dbReference>
<dbReference type="InterPro" id="IPR001873">
    <property type="entry name" value="ENaC"/>
</dbReference>
<keyword evidence="7 11" id="KW-0406">Ion transport</keyword>
<sequence>MPTNEDETTSHSSDGVREVRNQENITYTRPQEEKNTRKDSQINQKMAMYNDKTSTTSLKEMLKSMAENSSIHGVSRWVTSKYWYQRVLWILVFLGATGGMSYQLSLLFKSFRSYPVKASVDLRFSSLPFPAVSLCNMNPIKLSKLSLTNKDTQNVINGTNPSLWSRKKRSLHAKSNKWRRPISNQHNTGIYGLGASRRERKQKVFSPSLSSKSRRRKRLKRSLSGASDGLLGDNTNTVSSYHTSTSGYSGSGSGDYGSGSGDSGSGSGDYASGSGDYGSGSGDHYHGSGSGDYASDGTWSYFQDYKEELTHYVQDEWNQRVSQFQEEFQKNPSDTREKVGHSISDMIVSCAFNGNECYENNFTLFQSLEYGNCYTFQDSSYITKRSGPLLGLRLNLNIETNEYVADYMDAFGLRLVIHEPGTFPFPEEEGFTLNPRYETTIGMRLVSYRRASEPHGQCESGKDFIKMFGIRYTIPACLKLCRQREIIKQCGCIPSNSNVNGFLPLLPLCSNSTDHESCQEYLNFKLENNLISCDCRSPCKQLVYDTSLSGRSWPSKKFLTENIMKKICSETGVKWYFEADCVKVNSNILLDAAAIERISGNFLKVVIYYEDLNYEEIKEEPMYDGFQFISDIGGALGLFMGASILSFVEVFQFLIEILNLLRNKFFAKRDPALTPVTELSFRDPLAGKGEKEKSIGHF</sequence>
<dbReference type="PROSITE" id="PS01206">
    <property type="entry name" value="ASC"/>
    <property type="match status" value="1"/>
</dbReference>
<evidence type="ECO:0000256" key="10">
    <source>
        <dbReference type="ARBA" id="ARBA00023303"/>
    </source>
</evidence>
<feature type="compositionally biased region" description="Basic residues" evidence="12">
    <location>
        <begin position="212"/>
        <end position="221"/>
    </location>
</feature>
<evidence type="ECO:0000313" key="14">
    <source>
        <dbReference type="EnsemblMetazoa" id="G1916.1:cds"/>
    </source>
</evidence>
<feature type="compositionally biased region" description="Basic residues" evidence="12">
    <location>
        <begin position="166"/>
        <end position="180"/>
    </location>
</feature>
<evidence type="ECO:0000256" key="4">
    <source>
        <dbReference type="ARBA" id="ARBA00022692"/>
    </source>
</evidence>
<keyword evidence="9 11" id="KW-0739">Sodium transport</keyword>
<evidence type="ECO:0000256" key="2">
    <source>
        <dbReference type="ARBA" id="ARBA00022448"/>
    </source>
</evidence>
<evidence type="ECO:0000256" key="3">
    <source>
        <dbReference type="ARBA" id="ARBA00022461"/>
    </source>
</evidence>
<feature type="compositionally biased region" description="Basic and acidic residues" evidence="12">
    <location>
        <begin position="30"/>
        <end position="39"/>
    </location>
</feature>
<keyword evidence="3 11" id="KW-0894">Sodium channel</keyword>
<feature type="region of interest" description="Disordered" evidence="12">
    <location>
        <begin position="1"/>
        <end position="39"/>
    </location>
</feature>
<feature type="region of interest" description="Disordered" evidence="12">
    <location>
        <begin position="166"/>
        <end position="275"/>
    </location>
</feature>
<comment type="similarity">
    <text evidence="11">Belongs to the amiloride-sensitive sodium channel (TC 1.A.6) family.</text>
</comment>
<keyword evidence="5 13" id="KW-1133">Transmembrane helix</keyword>
<dbReference type="AlphaFoldDB" id="A0A8W8JG96"/>
<evidence type="ECO:0000256" key="8">
    <source>
        <dbReference type="ARBA" id="ARBA00023136"/>
    </source>
</evidence>
<dbReference type="Gene3D" id="2.60.470.10">
    <property type="entry name" value="Acid-sensing ion channels like domains"/>
    <property type="match status" value="1"/>
</dbReference>
<dbReference type="Gene3D" id="1.10.287.770">
    <property type="entry name" value="YojJ-like"/>
    <property type="match status" value="1"/>
</dbReference>
<evidence type="ECO:0000256" key="6">
    <source>
        <dbReference type="ARBA" id="ARBA00023053"/>
    </source>
</evidence>
<name>A0A8W8JG96_MAGGI</name>
<evidence type="ECO:0000313" key="15">
    <source>
        <dbReference type="Proteomes" id="UP000005408"/>
    </source>
</evidence>
<accession>A0A8W8JG96</accession>